<dbReference type="RefSeq" id="WP_157059355.1">
    <property type="nucleotide sequence ID" value="NZ_AP013042.1"/>
</dbReference>
<sequence>MNLTTMTEFITNIGNYHWSVWVSLIIFIGFGVRGYERGMARELIGLGFLVLSFTVAWLFYIDLSGHPIITWMSLSLQSNMAIAFGVIFVLVEAAKMVLYKVIAMASKISEPCTLNKSFLVGFLLIATAVFNYYIDVIFDFNFIEIMATSNFFHSMTSFAIMFFAFIGFFVTLSKLFKRPISTSYPCFLSAFIQGILNTLSALDDKLNATNISGGDNYIFGAIIGLIKGFAFIILMILILQSIDTISQGYFWAESQSSLGVFQDVVTSIKLELSQHLLFIKND</sequence>
<dbReference type="STRING" id="1303921.BSEPE_0143"/>
<evidence type="ECO:0000256" key="1">
    <source>
        <dbReference type="SAM" id="Phobius"/>
    </source>
</evidence>
<keyword evidence="1" id="KW-0812">Transmembrane</keyword>
<feature type="transmembrane region" description="Helical" evidence="1">
    <location>
        <begin position="114"/>
        <end position="134"/>
    </location>
</feature>
<evidence type="ECO:0000313" key="3">
    <source>
        <dbReference type="Proteomes" id="UP000067399"/>
    </source>
</evidence>
<feature type="transmembrane region" description="Helical" evidence="1">
    <location>
        <begin position="43"/>
        <end position="61"/>
    </location>
</feature>
<reference evidence="2 3" key="1">
    <citation type="journal article" date="2000" name="Mar. Ecol. Prog. Ser.">
        <title>Phylogenetic characterization of endosymbionts in three hydrothermal vent mussels: influence on host distributions.</title>
        <authorList>
            <person name="Fujiwara Y."/>
            <person name="Takai K."/>
            <person name="Uematsu K."/>
            <person name="Tsuchida S."/>
            <person name="Hunt J.C."/>
            <person name="Hashimoto J."/>
        </authorList>
    </citation>
    <scope>NUCLEOTIDE SEQUENCE [LARGE SCALE GENOMIC DNA]</scope>
    <source>
        <strain evidence="2 3">Myojin Knoll</strain>
    </source>
</reference>
<keyword evidence="1" id="KW-0472">Membrane</keyword>
<name>A0A0N7KB67_9GAMM</name>
<dbReference type="Proteomes" id="UP000067399">
    <property type="component" value="Chromosome"/>
</dbReference>
<proteinExistence type="predicted"/>
<reference evidence="2 3" key="2">
    <citation type="journal article" date="2016" name="ISME J.">
        <title>Heterogeneous composition of key metabolic gene clusters in a vent mussel symbiont population.</title>
        <authorList>
            <person name="Ikuta T."/>
            <person name="Takaki Y."/>
            <person name="Nagai Y."/>
            <person name="Shimamura S."/>
            <person name="Tsuda M."/>
            <person name="Kawagucci S."/>
            <person name="Aoki Y."/>
            <person name="Inoue K."/>
            <person name="Teruya M."/>
            <person name="Satou K."/>
            <person name="Teruya K."/>
            <person name="Shimoji M."/>
            <person name="Tamotsu H."/>
            <person name="Hirano T."/>
            <person name="Maruyama T."/>
            <person name="Yoshida T."/>
        </authorList>
    </citation>
    <scope>NUCLEOTIDE SEQUENCE [LARGE SCALE GENOMIC DNA]</scope>
    <source>
        <strain evidence="2 3">Myojin Knoll</strain>
    </source>
</reference>
<gene>
    <name evidence="2" type="ORF">BSEPE_0143</name>
</gene>
<dbReference type="OrthoDB" id="9793137at2"/>
<dbReference type="AlphaFoldDB" id="A0A0N7KB67"/>
<accession>A0A0N7KB67</accession>
<feature type="transmembrane region" description="Helical" evidence="1">
    <location>
        <begin position="154"/>
        <end position="172"/>
    </location>
</feature>
<evidence type="ECO:0000313" key="2">
    <source>
        <dbReference type="EMBL" id="BAS67167.1"/>
    </source>
</evidence>
<keyword evidence="1" id="KW-1133">Transmembrane helix</keyword>
<keyword evidence="3" id="KW-1185">Reference proteome</keyword>
<protein>
    <submittedName>
        <fullName evidence="2">Uncharacterized protein</fullName>
    </submittedName>
</protein>
<feature type="transmembrane region" description="Helical" evidence="1">
    <location>
        <begin position="184"/>
        <end position="202"/>
    </location>
</feature>
<feature type="transmembrane region" description="Helical" evidence="1">
    <location>
        <begin position="81"/>
        <end position="102"/>
    </location>
</feature>
<feature type="transmembrane region" description="Helical" evidence="1">
    <location>
        <begin position="16"/>
        <end position="36"/>
    </location>
</feature>
<feature type="transmembrane region" description="Helical" evidence="1">
    <location>
        <begin position="217"/>
        <end position="239"/>
    </location>
</feature>
<organism evidence="2 3">
    <name type="scientific">endosymbiont of Bathymodiolus septemdierum str. Myojin knoll</name>
    <dbReference type="NCBI Taxonomy" id="1303921"/>
    <lineage>
        <taxon>Bacteria</taxon>
        <taxon>Pseudomonadati</taxon>
        <taxon>Pseudomonadota</taxon>
        <taxon>Gammaproteobacteria</taxon>
        <taxon>sulfur-oxidizing symbionts</taxon>
    </lineage>
</organism>
<dbReference type="EMBL" id="AP013042">
    <property type="protein sequence ID" value="BAS67167.1"/>
    <property type="molecule type" value="Genomic_DNA"/>
</dbReference>
<dbReference type="KEGG" id="ebh:BSEPE_0143"/>